<evidence type="ECO:0000259" key="3">
    <source>
        <dbReference type="SMART" id="SM00858"/>
    </source>
</evidence>
<dbReference type="Pfam" id="PF08666">
    <property type="entry name" value="SAF"/>
    <property type="match status" value="1"/>
</dbReference>
<evidence type="ECO:0000313" key="4">
    <source>
        <dbReference type="EMBL" id="AGY35461.1"/>
    </source>
</evidence>
<keyword evidence="2" id="KW-0472">Membrane</keyword>
<keyword evidence="2" id="KW-0812">Transmembrane</keyword>
<organism evidence="4">
    <name type="scientific">Micrococcus sp. V7</name>
    <dbReference type="NCBI Taxonomy" id="404582"/>
    <lineage>
        <taxon>Bacteria</taxon>
        <taxon>Bacillati</taxon>
        <taxon>Actinomycetota</taxon>
        <taxon>Actinomycetes</taxon>
        <taxon>Micrococcales</taxon>
        <taxon>Micrococcaceae</taxon>
        <taxon>Micrococcus</taxon>
    </lineage>
</organism>
<dbReference type="SMART" id="SM00858">
    <property type="entry name" value="SAF"/>
    <property type="match status" value="1"/>
</dbReference>
<dbReference type="CDD" id="cd11614">
    <property type="entry name" value="SAF_CpaB_FlgA_like"/>
    <property type="match status" value="1"/>
</dbReference>
<dbReference type="RefSeq" id="WP_023190097.1">
    <property type="nucleotide sequence ID" value="NC_022599.1"/>
</dbReference>
<evidence type="ECO:0000256" key="2">
    <source>
        <dbReference type="SAM" id="Phobius"/>
    </source>
</evidence>
<dbReference type="EMBL" id="KF577591">
    <property type="protein sequence ID" value="AGY35461.1"/>
    <property type="molecule type" value="Genomic_DNA"/>
</dbReference>
<geneLocation type="plasmid" evidence="4">
    <name>pLMV7</name>
</geneLocation>
<protein>
    <recommendedName>
        <fullName evidence="3">SAF domain-containing protein</fullName>
    </recommendedName>
</protein>
<name>U5NW83_9MICC</name>
<gene>
    <name evidence="4" type="ORF">LMV7_p00390</name>
</gene>
<accession>U5NW83</accession>
<keyword evidence="2" id="KW-1133">Transmembrane helix</keyword>
<dbReference type="InterPro" id="IPR013974">
    <property type="entry name" value="SAF"/>
</dbReference>
<sequence length="259" mass="25840">MALIKRGKQAPEAAPAEQTAAGPGRMPVAAPKRRTGALALAVALAVIGGLLMWMFQQSSAATAYLTVNKQVDRGTVIEQSMLSTVEVVGEPANLVPAQNSRQVIGKVATADLAPGTTVTGQNTADSLGVETGRTVVGLALSSGRLPGRELKAGDQVQVVYTPNAEAAGAALSQAPIPAVVEGTGHDDASGARIVDLNISEADAAAVAAWGAKDAASVILGASAAPAPQQQAEPAPAESASAPASASPGASEDAKKERDQ</sequence>
<feature type="domain" description="SAF" evidence="3">
    <location>
        <begin position="62"/>
        <end position="124"/>
    </location>
</feature>
<proteinExistence type="predicted"/>
<feature type="compositionally biased region" description="Low complexity" evidence="1">
    <location>
        <begin position="223"/>
        <end position="250"/>
    </location>
</feature>
<feature type="region of interest" description="Disordered" evidence="1">
    <location>
        <begin position="1"/>
        <end position="29"/>
    </location>
</feature>
<dbReference type="AlphaFoldDB" id="U5NW83"/>
<feature type="transmembrane region" description="Helical" evidence="2">
    <location>
        <begin position="35"/>
        <end position="55"/>
    </location>
</feature>
<reference evidence="4" key="1">
    <citation type="journal article" date="2013" name="Genome Announc.">
        <title>First complete sequence of a giant linear plasmid from a micrococcus strain isolated from an extremely high-altitude lake.</title>
        <authorList>
            <person name="Dib J.R."/>
            <person name="Schuldes J."/>
            <person name="Thurmer A."/>
            <person name="Farias M.E."/>
            <person name="Daniel R."/>
            <person name="Meinhardt F."/>
        </authorList>
    </citation>
    <scope>NUCLEOTIDE SEQUENCE</scope>
    <source>
        <strain evidence="4">V7</strain>
        <plasmid evidence="4">pLMV7</plasmid>
    </source>
</reference>
<evidence type="ECO:0000256" key="1">
    <source>
        <dbReference type="SAM" id="MobiDB-lite"/>
    </source>
</evidence>
<feature type="compositionally biased region" description="Low complexity" evidence="1">
    <location>
        <begin position="10"/>
        <end position="21"/>
    </location>
</feature>
<feature type="region of interest" description="Disordered" evidence="1">
    <location>
        <begin position="223"/>
        <end position="259"/>
    </location>
</feature>
<keyword evidence="4" id="KW-0614">Plasmid</keyword>